<name>A0A232FJQ2_9HYME</name>
<dbReference type="GO" id="GO:0015074">
    <property type="term" value="P:DNA integration"/>
    <property type="evidence" value="ECO:0007669"/>
    <property type="project" value="InterPro"/>
</dbReference>
<keyword evidence="3" id="KW-1185">Reference proteome</keyword>
<dbReference type="GO" id="GO:0003676">
    <property type="term" value="F:nucleic acid binding"/>
    <property type="evidence" value="ECO:0007669"/>
    <property type="project" value="InterPro"/>
</dbReference>
<dbReference type="STRING" id="543379.A0A232FJQ2"/>
<evidence type="ECO:0000313" key="2">
    <source>
        <dbReference type="EMBL" id="OXU30902.1"/>
    </source>
</evidence>
<evidence type="ECO:0000313" key="3">
    <source>
        <dbReference type="Proteomes" id="UP000215335"/>
    </source>
</evidence>
<dbReference type="Proteomes" id="UP000215335">
    <property type="component" value="Unassembled WGS sequence"/>
</dbReference>
<evidence type="ECO:0000259" key="1">
    <source>
        <dbReference type="PROSITE" id="PS50994"/>
    </source>
</evidence>
<gene>
    <name evidence="2" type="ORF">TSAR_011506</name>
</gene>
<feature type="domain" description="Integrase catalytic" evidence="1">
    <location>
        <begin position="46"/>
        <end position="157"/>
    </location>
</feature>
<comment type="caution">
    <text evidence="2">The sequence shown here is derived from an EMBL/GenBank/DDBJ whole genome shotgun (WGS) entry which is preliminary data.</text>
</comment>
<proteinExistence type="predicted"/>
<dbReference type="EMBL" id="NNAY01000109">
    <property type="protein sequence ID" value="OXU30902.1"/>
    <property type="molecule type" value="Genomic_DNA"/>
</dbReference>
<dbReference type="PROSITE" id="PS50994">
    <property type="entry name" value="INTEGRASE"/>
    <property type="match status" value="1"/>
</dbReference>
<protein>
    <recommendedName>
        <fullName evidence="1">Integrase catalytic domain-containing protein</fullName>
    </recommendedName>
</protein>
<dbReference type="InterPro" id="IPR036397">
    <property type="entry name" value="RNaseH_sf"/>
</dbReference>
<dbReference type="InterPro" id="IPR001584">
    <property type="entry name" value="Integrase_cat-core"/>
</dbReference>
<reference evidence="2 3" key="1">
    <citation type="journal article" date="2017" name="Curr. Biol.">
        <title>The Evolution of Venom by Co-option of Single-Copy Genes.</title>
        <authorList>
            <person name="Martinson E.O."/>
            <person name="Mrinalini"/>
            <person name="Kelkar Y.D."/>
            <person name="Chang C.H."/>
            <person name="Werren J.H."/>
        </authorList>
    </citation>
    <scope>NUCLEOTIDE SEQUENCE [LARGE SCALE GENOMIC DNA]</scope>
    <source>
        <strain evidence="2 3">Alberta</strain>
        <tissue evidence="2">Whole body</tissue>
    </source>
</reference>
<sequence length="405" mass="47382">MDRFIQNYITKCELCLEHKYERKAYETEKYGPIIANRPLQHIHVDIFHRYFALHHNFSDKIITVNGSDFNSTLFKEFCRIHKIEYHQTTINRHTLNGPIERLHLTLREKLSILVGQNPQETIKNRMTTAILIYTQPGSDVTEKYNGLRKNEIFPFYDELYKGEKQKQKSPNDSKNKLESKKIYVKSHQQQRNKIAPGYPKLLVQKRKSHSLEKKMTVLRMAVITIVSTILVRSEEINPDATCYDYQQGVERIIGKYHYVHFYINTSSLRRCQLIYQNDYVCYQILAEDSKAIIISTNAHLALAYSLSNKLTIIFSKYKKKKIENNKNRVMFYGTIFLGGNNLLIQGHRVDANLGEFKTLEVQPLIIENSSCTTGIHIIWNRVPCVNKIICNCHGNSNNWNNLHHT</sequence>
<dbReference type="Gene3D" id="3.30.420.10">
    <property type="entry name" value="Ribonuclease H-like superfamily/Ribonuclease H"/>
    <property type="match status" value="1"/>
</dbReference>
<accession>A0A232FJQ2</accession>
<organism evidence="2 3">
    <name type="scientific">Trichomalopsis sarcophagae</name>
    <dbReference type="NCBI Taxonomy" id="543379"/>
    <lineage>
        <taxon>Eukaryota</taxon>
        <taxon>Metazoa</taxon>
        <taxon>Ecdysozoa</taxon>
        <taxon>Arthropoda</taxon>
        <taxon>Hexapoda</taxon>
        <taxon>Insecta</taxon>
        <taxon>Pterygota</taxon>
        <taxon>Neoptera</taxon>
        <taxon>Endopterygota</taxon>
        <taxon>Hymenoptera</taxon>
        <taxon>Apocrita</taxon>
        <taxon>Proctotrupomorpha</taxon>
        <taxon>Chalcidoidea</taxon>
        <taxon>Pteromalidae</taxon>
        <taxon>Pteromalinae</taxon>
        <taxon>Trichomalopsis</taxon>
    </lineage>
</organism>
<dbReference type="InterPro" id="IPR012337">
    <property type="entry name" value="RNaseH-like_sf"/>
</dbReference>
<dbReference type="AlphaFoldDB" id="A0A232FJQ2"/>
<dbReference type="SUPFAM" id="SSF53098">
    <property type="entry name" value="Ribonuclease H-like"/>
    <property type="match status" value="1"/>
</dbReference>